<proteinExistence type="predicted"/>
<keyword evidence="1" id="KW-0378">Hydrolase</keyword>
<gene>
    <name evidence="1" type="ORF">C5Y83_05420</name>
</gene>
<organism evidence="1 2">
    <name type="scientific">Blastopirellula marina</name>
    <dbReference type="NCBI Taxonomy" id="124"/>
    <lineage>
        <taxon>Bacteria</taxon>
        <taxon>Pseudomonadati</taxon>
        <taxon>Planctomycetota</taxon>
        <taxon>Planctomycetia</taxon>
        <taxon>Pirellulales</taxon>
        <taxon>Pirellulaceae</taxon>
        <taxon>Blastopirellula</taxon>
    </lineage>
</organism>
<evidence type="ECO:0000313" key="2">
    <source>
        <dbReference type="Proteomes" id="UP000238322"/>
    </source>
</evidence>
<keyword evidence="1" id="KW-0347">Helicase</keyword>
<accession>A0A2S8FZS2</accession>
<protein>
    <submittedName>
        <fullName evidence="1">Helicase</fullName>
    </submittedName>
</protein>
<dbReference type="AlphaFoldDB" id="A0A2S8FZS2"/>
<sequence>MAEDGALITRSVTVGGKNKSELLDELHANQVELNEAARTLFADVRFTASAETNSLETVECSVAELGFINGGLIEAITSKAITRGLMPCSLEVGPYMRLQYLDQAEGAIDQPKTQHCAPPGSITIVSPPLDFSDETPKGFYLRRIDGVLWLRGYTAGLDHRWSADDRLLFAKAQ</sequence>
<keyword evidence="1" id="KW-0067">ATP-binding</keyword>
<reference evidence="1 2" key="1">
    <citation type="submission" date="2018-02" db="EMBL/GenBank/DDBJ databases">
        <title>Comparative genomes isolates from brazilian mangrove.</title>
        <authorList>
            <person name="Araujo J.E."/>
            <person name="Taketani R.G."/>
            <person name="Silva M.C.P."/>
            <person name="Loureco M.V."/>
            <person name="Andreote F.D."/>
        </authorList>
    </citation>
    <scope>NUCLEOTIDE SEQUENCE [LARGE SCALE GENOMIC DNA]</scope>
    <source>
        <strain evidence="1 2">Hex-1 MGV</strain>
    </source>
</reference>
<evidence type="ECO:0000313" key="1">
    <source>
        <dbReference type="EMBL" id="PQO37384.1"/>
    </source>
</evidence>
<name>A0A2S8FZS2_9BACT</name>
<dbReference type="GO" id="GO:0004386">
    <property type="term" value="F:helicase activity"/>
    <property type="evidence" value="ECO:0007669"/>
    <property type="project" value="UniProtKB-KW"/>
</dbReference>
<comment type="caution">
    <text evidence="1">The sequence shown here is derived from an EMBL/GenBank/DDBJ whole genome shotgun (WGS) entry which is preliminary data.</text>
</comment>
<keyword evidence="1" id="KW-0547">Nucleotide-binding</keyword>
<dbReference type="EMBL" id="PUHY01000005">
    <property type="protein sequence ID" value="PQO37384.1"/>
    <property type="molecule type" value="Genomic_DNA"/>
</dbReference>
<dbReference type="Proteomes" id="UP000238322">
    <property type="component" value="Unassembled WGS sequence"/>
</dbReference>